<dbReference type="Gene3D" id="3.20.10.10">
    <property type="entry name" value="D-amino Acid Aminotransferase, subunit A, domain 2"/>
    <property type="match status" value="1"/>
</dbReference>
<dbReference type="InterPro" id="IPR043132">
    <property type="entry name" value="BCAT-like_C"/>
</dbReference>
<comment type="caution">
    <text evidence="1">The sequence shown here is derived from an EMBL/GenBank/DDBJ whole genome shotgun (WGS) entry which is preliminary data.</text>
</comment>
<dbReference type="InterPro" id="IPR036038">
    <property type="entry name" value="Aminotransferase-like"/>
</dbReference>
<gene>
    <name evidence="1" type="ORF">Poli38472_004474</name>
</gene>
<dbReference type="Pfam" id="PF01063">
    <property type="entry name" value="Aminotran_4"/>
    <property type="match status" value="1"/>
</dbReference>
<dbReference type="OrthoDB" id="59470at2759"/>
<reference evidence="1" key="1">
    <citation type="submission" date="2019-03" db="EMBL/GenBank/DDBJ databases">
        <title>Long read genome sequence of the mycoparasitic Pythium oligandrum ATCC 38472 isolated from sugarbeet rhizosphere.</title>
        <authorList>
            <person name="Gaulin E."/>
        </authorList>
    </citation>
    <scope>NUCLEOTIDE SEQUENCE</scope>
    <source>
        <strain evidence="1">ATCC 38472_TT</strain>
    </source>
</reference>
<dbReference type="GO" id="GO:0003824">
    <property type="term" value="F:catalytic activity"/>
    <property type="evidence" value="ECO:0007669"/>
    <property type="project" value="InterPro"/>
</dbReference>
<evidence type="ECO:0008006" key="3">
    <source>
        <dbReference type="Google" id="ProtNLM"/>
    </source>
</evidence>
<dbReference type="AlphaFoldDB" id="A0A8K1CAU4"/>
<keyword evidence="2" id="KW-1185">Reference proteome</keyword>
<protein>
    <recommendedName>
        <fullName evidence="3">Aminodeoxychorismate lyase</fullName>
    </recommendedName>
</protein>
<dbReference type="Proteomes" id="UP000794436">
    <property type="component" value="Unassembled WGS sequence"/>
</dbReference>
<sequence>MAMTASMAMTAVVKMTALNERICVEMATDEAPETPSARAFLMAHPRGVYTCARAVPTATQFCLVLWRFHLDRLAVGWRSERQETGDTRALVGVLQETSTRLVTDALARWAEAEKDAMVTVLWWEENKDEVNVRVHVCTMPQVRSLTANVLIHGEPRINPLCKHSRWIDQRVPLEQHMRDVTTSLRVEHGEDFVLNEAILSSPLDRDGVSERRLLEGLITNFFVVKDDVVITADADMLKGSTRELVLRACKELDVPVKLEAPTVKDLRASQGAFVTSCVQVLVPVVNVFWSDVEGGQKYPHLSISTSHSTLALIERIRNHIQSHWLKWE</sequence>
<name>A0A8K1CAU4_PYTOL</name>
<accession>A0A8K1CAU4</accession>
<dbReference type="EMBL" id="SPLM01000109">
    <property type="protein sequence ID" value="TMW59405.1"/>
    <property type="molecule type" value="Genomic_DNA"/>
</dbReference>
<dbReference type="SUPFAM" id="SSF56752">
    <property type="entry name" value="D-aminoacid aminotransferase-like PLP-dependent enzymes"/>
    <property type="match status" value="1"/>
</dbReference>
<dbReference type="PANTHER" id="PTHR47703:SF2">
    <property type="entry name" value="D-AMINOACID AMINOTRANSFERASE-LIKE PLP-DEPENDENT ENZYMES SUPERFAMILY PROTEIN"/>
    <property type="match status" value="1"/>
</dbReference>
<organism evidence="1 2">
    <name type="scientific">Pythium oligandrum</name>
    <name type="common">Mycoparasitic fungus</name>
    <dbReference type="NCBI Taxonomy" id="41045"/>
    <lineage>
        <taxon>Eukaryota</taxon>
        <taxon>Sar</taxon>
        <taxon>Stramenopiles</taxon>
        <taxon>Oomycota</taxon>
        <taxon>Peronosporomycetes</taxon>
        <taxon>Pythiales</taxon>
        <taxon>Pythiaceae</taxon>
        <taxon>Pythium</taxon>
    </lineage>
</organism>
<evidence type="ECO:0000313" key="2">
    <source>
        <dbReference type="Proteomes" id="UP000794436"/>
    </source>
</evidence>
<proteinExistence type="predicted"/>
<dbReference type="PANTHER" id="PTHR47703">
    <property type="entry name" value="D-AMINOACID AMINOTRANSFERASE-LIKE PLP-DEPENDENT ENZYMES SUPERFAMILY PROTEIN"/>
    <property type="match status" value="1"/>
</dbReference>
<evidence type="ECO:0000313" key="1">
    <source>
        <dbReference type="EMBL" id="TMW59405.1"/>
    </source>
</evidence>
<dbReference type="InterPro" id="IPR001544">
    <property type="entry name" value="Aminotrans_IV"/>
</dbReference>